<evidence type="ECO:0000313" key="3">
    <source>
        <dbReference type="Proteomes" id="UP000321393"/>
    </source>
</evidence>
<accession>A0A5D3BNT6</accession>
<dbReference type="EMBL" id="SSTD01016690">
    <property type="protein sequence ID" value="TYK00690.1"/>
    <property type="molecule type" value="Genomic_DNA"/>
</dbReference>
<reference evidence="3 4" key="1">
    <citation type="submission" date="2019-08" db="EMBL/GenBank/DDBJ databases">
        <title>Draft genome sequences of two oriental melons (Cucumis melo L. var makuwa).</title>
        <authorList>
            <person name="Kwon S.-Y."/>
        </authorList>
    </citation>
    <scope>NUCLEOTIDE SEQUENCE [LARGE SCALE GENOMIC DNA]</scope>
    <source>
        <strain evidence="4">cv. Chang Bougi</strain>
        <strain evidence="3">cv. SW 3</strain>
        <tissue evidence="2">Leaf</tissue>
    </source>
</reference>
<dbReference type="Proteomes" id="UP000321393">
    <property type="component" value="Unassembled WGS sequence"/>
</dbReference>
<comment type="caution">
    <text evidence="2">The sequence shown here is derived from an EMBL/GenBank/DDBJ whole genome shotgun (WGS) entry which is preliminary data.</text>
</comment>
<proteinExistence type="predicted"/>
<dbReference type="AlphaFoldDB" id="A0A5D3BNT6"/>
<evidence type="ECO:0000313" key="1">
    <source>
        <dbReference type="EMBL" id="KAA0052075.1"/>
    </source>
</evidence>
<sequence length="71" mass="8078">MKRCYVIFTNPKNEGLELDEGETSCHHITIIEESENEMLKEDVKDTLQTLEDSCQSTMDGLKEVNLGDVET</sequence>
<dbReference type="EMBL" id="SSTE01011117">
    <property type="protein sequence ID" value="KAA0052075.1"/>
    <property type="molecule type" value="Genomic_DNA"/>
</dbReference>
<evidence type="ECO:0000313" key="4">
    <source>
        <dbReference type="Proteomes" id="UP000321947"/>
    </source>
</evidence>
<gene>
    <name evidence="2" type="ORF">E5676_scaffold1371G00350</name>
    <name evidence="1" type="ORF">E6C27_scaffold578G00470</name>
</gene>
<name>A0A5D3BNT6_CUCMM</name>
<protein>
    <submittedName>
        <fullName evidence="2">Uncharacterized protein</fullName>
    </submittedName>
</protein>
<evidence type="ECO:0000313" key="2">
    <source>
        <dbReference type="EMBL" id="TYK00690.1"/>
    </source>
</evidence>
<dbReference type="Proteomes" id="UP000321947">
    <property type="component" value="Unassembled WGS sequence"/>
</dbReference>
<organism evidence="2 4">
    <name type="scientific">Cucumis melo var. makuwa</name>
    <name type="common">Oriental melon</name>
    <dbReference type="NCBI Taxonomy" id="1194695"/>
    <lineage>
        <taxon>Eukaryota</taxon>
        <taxon>Viridiplantae</taxon>
        <taxon>Streptophyta</taxon>
        <taxon>Embryophyta</taxon>
        <taxon>Tracheophyta</taxon>
        <taxon>Spermatophyta</taxon>
        <taxon>Magnoliopsida</taxon>
        <taxon>eudicotyledons</taxon>
        <taxon>Gunneridae</taxon>
        <taxon>Pentapetalae</taxon>
        <taxon>rosids</taxon>
        <taxon>fabids</taxon>
        <taxon>Cucurbitales</taxon>
        <taxon>Cucurbitaceae</taxon>
        <taxon>Benincaseae</taxon>
        <taxon>Cucumis</taxon>
    </lineage>
</organism>